<reference evidence="2 3" key="1">
    <citation type="submission" date="2019-02" db="EMBL/GenBank/DDBJ databases">
        <title>Deep-cultivation of Planctomycetes and their phenomic and genomic characterization uncovers novel biology.</title>
        <authorList>
            <person name="Wiegand S."/>
            <person name="Jogler M."/>
            <person name="Boedeker C."/>
            <person name="Pinto D."/>
            <person name="Vollmers J."/>
            <person name="Rivas-Marin E."/>
            <person name="Kohn T."/>
            <person name="Peeters S.H."/>
            <person name="Heuer A."/>
            <person name="Rast P."/>
            <person name="Oberbeckmann S."/>
            <person name="Bunk B."/>
            <person name="Jeske O."/>
            <person name="Meyerdierks A."/>
            <person name="Storesund J.E."/>
            <person name="Kallscheuer N."/>
            <person name="Luecker S."/>
            <person name="Lage O.M."/>
            <person name="Pohl T."/>
            <person name="Merkel B.J."/>
            <person name="Hornburger P."/>
            <person name="Mueller R.-W."/>
            <person name="Bruemmer F."/>
            <person name="Labrenz M."/>
            <person name="Spormann A.M."/>
            <person name="Op den Camp H."/>
            <person name="Overmann J."/>
            <person name="Amann R."/>
            <person name="Jetten M.S.M."/>
            <person name="Mascher T."/>
            <person name="Medema M.H."/>
            <person name="Devos D.P."/>
            <person name="Kaster A.-K."/>
            <person name="Ovreas L."/>
            <person name="Rohde M."/>
            <person name="Galperin M.Y."/>
            <person name="Jogler C."/>
        </authorList>
    </citation>
    <scope>NUCLEOTIDE SEQUENCE [LARGE SCALE GENOMIC DNA]</scope>
    <source>
        <strain evidence="2 3">K22_7</strain>
    </source>
</reference>
<accession>A0A517NKV1</accession>
<dbReference type="EMBL" id="CP036525">
    <property type="protein sequence ID" value="QDT07768.1"/>
    <property type="molecule type" value="Genomic_DNA"/>
</dbReference>
<evidence type="ECO:0000256" key="1">
    <source>
        <dbReference type="SAM" id="MobiDB-lite"/>
    </source>
</evidence>
<gene>
    <name evidence="2" type="ORF">K227x_61960</name>
</gene>
<name>A0A517NKV1_9BACT</name>
<organism evidence="2 3">
    <name type="scientific">Rubripirellula lacrimiformis</name>
    <dbReference type="NCBI Taxonomy" id="1930273"/>
    <lineage>
        <taxon>Bacteria</taxon>
        <taxon>Pseudomonadati</taxon>
        <taxon>Planctomycetota</taxon>
        <taxon>Planctomycetia</taxon>
        <taxon>Pirellulales</taxon>
        <taxon>Pirellulaceae</taxon>
        <taxon>Rubripirellula</taxon>
    </lineage>
</organism>
<evidence type="ECO:0000313" key="2">
    <source>
        <dbReference type="EMBL" id="QDT07768.1"/>
    </source>
</evidence>
<feature type="region of interest" description="Disordered" evidence="1">
    <location>
        <begin position="101"/>
        <end position="142"/>
    </location>
</feature>
<dbReference type="KEGG" id="rlc:K227x_61960"/>
<keyword evidence="3" id="KW-1185">Reference proteome</keyword>
<dbReference type="AlphaFoldDB" id="A0A517NKV1"/>
<sequence length="162" mass="17556">MGWLARTHPGATSPPSTQFQTLSFKHSGLKFPCTSKGFAPEIQAVALNNKNPLLRVNLRELRARSTAPGYTIHPTAEVGIFRRRHSPAHSGTEFTVTVGRQRVGRDSPAIPQTPASPTPRASRGHPPFLDIGDGGSYGLPVSRTRLQPLRRCSSTQIKLVGT</sequence>
<protein>
    <submittedName>
        <fullName evidence="2">Uncharacterized protein</fullName>
    </submittedName>
</protein>
<evidence type="ECO:0000313" key="3">
    <source>
        <dbReference type="Proteomes" id="UP000318538"/>
    </source>
</evidence>
<dbReference type="Proteomes" id="UP000318538">
    <property type="component" value="Chromosome"/>
</dbReference>
<proteinExistence type="predicted"/>